<organism evidence="1 2">
    <name type="scientific">Dongia mobilis</name>
    <dbReference type="NCBI Taxonomy" id="578943"/>
    <lineage>
        <taxon>Bacteria</taxon>
        <taxon>Pseudomonadati</taxon>
        <taxon>Pseudomonadota</taxon>
        <taxon>Alphaproteobacteria</taxon>
        <taxon>Rhodospirillales</taxon>
        <taxon>Dongiaceae</taxon>
        <taxon>Dongia</taxon>
    </lineage>
</organism>
<proteinExistence type="predicted"/>
<gene>
    <name evidence="1" type="ORF">A8950_1004</name>
</gene>
<evidence type="ECO:0000313" key="1">
    <source>
        <dbReference type="EMBL" id="TDQ84451.1"/>
    </source>
</evidence>
<dbReference type="EMBL" id="SNYW01000006">
    <property type="protein sequence ID" value="TDQ84451.1"/>
    <property type="molecule type" value="Genomic_DNA"/>
</dbReference>
<accession>A0A4V3DF29</accession>
<sequence>MNQRDSGFPVRRIVIALESICENLTALEAAAEMAQRMQAELHGIFIEDADLLSAANLHFVKQVTLYSGARSSLDPAEIEREFRAKAERARRQLEDLATRIRVPWSFQVHRGRRTSLIEMTEHSDLLVVAAVARQVAGFMALPSEWPDISLGSGRSCLLLGAPGQHKRGVLAIFDGTAAGSRAIAAALALDGTVHPLTLAVAAGSEQAAAVNPVLQQAATKGGVERVVLPEKVDLKRLLQKRQCALAVVPGGLAGHGLRDLLVAPPCPVLLVN</sequence>
<evidence type="ECO:0000313" key="2">
    <source>
        <dbReference type="Proteomes" id="UP000295783"/>
    </source>
</evidence>
<protein>
    <recommendedName>
        <fullName evidence="3">Universal stress protein family protein</fullName>
    </recommendedName>
</protein>
<dbReference type="OrthoDB" id="189896at2"/>
<evidence type="ECO:0008006" key="3">
    <source>
        <dbReference type="Google" id="ProtNLM"/>
    </source>
</evidence>
<dbReference type="SUPFAM" id="SSF52402">
    <property type="entry name" value="Adenine nucleotide alpha hydrolases-like"/>
    <property type="match status" value="1"/>
</dbReference>
<comment type="caution">
    <text evidence="1">The sequence shown here is derived from an EMBL/GenBank/DDBJ whole genome shotgun (WGS) entry which is preliminary data.</text>
</comment>
<name>A0A4V3DF29_9PROT</name>
<dbReference type="AlphaFoldDB" id="A0A4V3DF29"/>
<reference evidence="1 2" key="1">
    <citation type="submission" date="2019-03" db="EMBL/GenBank/DDBJ databases">
        <title>Genomic Encyclopedia of Type Strains, Phase III (KMG-III): the genomes of soil and plant-associated and newly described type strains.</title>
        <authorList>
            <person name="Whitman W."/>
        </authorList>
    </citation>
    <scope>NUCLEOTIDE SEQUENCE [LARGE SCALE GENOMIC DNA]</scope>
    <source>
        <strain evidence="1 2">CGMCC 1.7660</strain>
    </source>
</reference>
<dbReference type="Proteomes" id="UP000295783">
    <property type="component" value="Unassembled WGS sequence"/>
</dbReference>
<dbReference type="Gene3D" id="3.40.50.12370">
    <property type="match status" value="1"/>
</dbReference>
<keyword evidence="2" id="KW-1185">Reference proteome</keyword>
<dbReference type="RefSeq" id="WP_133612474.1">
    <property type="nucleotide sequence ID" value="NZ_SNYW01000006.1"/>
</dbReference>